<reference evidence="18 19" key="1">
    <citation type="journal article" date="2018" name="Front. Microbiol.">
        <title>Prospects for Fungal Bioremediation of Acidic Radioactive Waste Sites: Characterization and Genome Sequence of Rhodotorula taiwanensis MD1149.</title>
        <authorList>
            <person name="Tkavc R."/>
            <person name="Matrosova V.Y."/>
            <person name="Grichenko O.E."/>
            <person name="Gostincar C."/>
            <person name="Volpe R.P."/>
            <person name="Klimenkova P."/>
            <person name="Gaidamakova E.K."/>
            <person name="Zhou C.E."/>
            <person name="Stewart B.J."/>
            <person name="Lyman M.G."/>
            <person name="Malfatti S.A."/>
            <person name="Rubinfeld B."/>
            <person name="Courtot M."/>
            <person name="Singh J."/>
            <person name="Dalgard C.L."/>
            <person name="Hamilton T."/>
            <person name="Frey K.G."/>
            <person name="Gunde-Cimerman N."/>
            <person name="Dugan L."/>
            <person name="Daly M.J."/>
        </authorList>
    </citation>
    <scope>NUCLEOTIDE SEQUENCE [LARGE SCALE GENOMIC DNA]</scope>
    <source>
        <strain evidence="18 19">MD1149</strain>
    </source>
</reference>
<dbReference type="GO" id="GO:0070534">
    <property type="term" value="P:protein K63-linked ubiquitination"/>
    <property type="evidence" value="ECO:0007669"/>
    <property type="project" value="UniProtKB-UniRule"/>
</dbReference>
<dbReference type="GO" id="GO:0000398">
    <property type="term" value="P:mRNA splicing, via spliceosome"/>
    <property type="evidence" value="ECO:0007669"/>
    <property type="project" value="InterPro"/>
</dbReference>
<keyword evidence="10 15" id="KW-0833">Ubl conjugation pathway</keyword>
<evidence type="ECO:0000256" key="11">
    <source>
        <dbReference type="ARBA" id="ARBA00023187"/>
    </source>
</evidence>
<comment type="similarity">
    <text evidence="3 15">Belongs to the WD repeat PRP19 family.</text>
</comment>
<comment type="catalytic activity">
    <reaction evidence="15">
        <text>S-ubiquitinyl-[E2 ubiquitin-conjugating enzyme]-L-cysteine + [acceptor protein]-L-lysine = [E2 ubiquitin-conjugating enzyme]-L-cysteine + N(6)-ubiquitinyl-[acceptor protein]-L-lysine.</text>
        <dbReference type="EC" id="2.3.2.27"/>
    </reaction>
</comment>
<protein>
    <recommendedName>
        <fullName evidence="15">Pre-mRNA-processing factor 19</fullName>
        <ecNumber evidence="15">2.3.2.27</ecNumber>
    </recommendedName>
</protein>
<keyword evidence="6 15" id="KW-0808">Transferase</keyword>
<dbReference type="SMART" id="SM00504">
    <property type="entry name" value="Ubox"/>
    <property type="match status" value="1"/>
</dbReference>
<keyword evidence="11 15" id="KW-0508">mRNA splicing</keyword>
<dbReference type="InterPro" id="IPR015943">
    <property type="entry name" value="WD40/YVTN_repeat-like_dom_sf"/>
</dbReference>
<dbReference type="PANTHER" id="PTHR43995">
    <property type="entry name" value="PRE-MRNA-PROCESSING FACTOR 19"/>
    <property type="match status" value="1"/>
</dbReference>
<dbReference type="InterPro" id="IPR036322">
    <property type="entry name" value="WD40_repeat_dom_sf"/>
</dbReference>
<dbReference type="UniPathway" id="UPA00143"/>
<dbReference type="Proteomes" id="UP000237144">
    <property type="component" value="Unassembled WGS sequence"/>
</dbReference>
<dbReference type="Gene3D" id="3.30.40.10">
    <property type="entry name" value="Zinc/RING finger domain, C3HC4 (zinc finger)"/>
    <property type="match status" value="1"/>
</dbReference>
<dbReference type="Pfam" id="PF00400">
    <property type="entry name" value="WD40"/>
    <property type="match status" value="4"/>
</dbReference>
<dbReference type="PROSITE" id="PS51698">
    <property type="entry name" value="U_BOX"/>
    <property type="match status" value="1"/>
</dbReference>
<dbReference type="Pfam" id="PF04564">
    <property type="entry name" value="U-box"/>
    <property type="match status" value="1"/>
</dbReference>
<comment type="function">
    <text evidence="15">Ubiquitin-protein ligase which is mainly involved pre-mRNA splicing and DNA repair. Required for pre-mRNA splicing as component of the spliceosome.</text>
</comment>
<feature type="domain" description="U-box" evidence="17">
    <location>
        <begin position="1"/>
        <end position="73"/>
    </location>
</feature>
<dbReference type="AlphaFoldDB" id="A0A2S5B9F4"/>
<dbReference type="Pfam" id="PF08606">
    <property type="entry name" value="Prp19"/>
    <property type="match status" value="1"/>
</dbReference>
<dbReference type="EMBL" id="PJQD01000038">
    <property type="protein sequence ID" value="POY73405.1"/>
    <property type="molecule type" value="Genomic_DNA"/>
</dbReference>
<evidence type="ECO:0000259" key="17">
    <source>
        <dbReference type="PROSITE" id="PS51698"/>
    </source>
</evidence>
<evidence type="ECO:0000256" key="1">
    <source>
        <dbReference type="ARBA" id="ARBA00004123"/>
    </source>
</evidence>
<dbReference type="SUPFAM" id="SSF50978">
    <property type="entry name" value="WD40 repeat-like"/>
    <property type="match status" value="1"/>
</dbReference>
<evidence type="ECO:0000313" key="18">
    <source>
        <dbReference type="EMBL" id="POY73405.1"/>
    </source>
</evidence>
<evidence type="ECO:0000313" key="19">
    <source>
        <dbReference type="Proteomes" id="UP000237144"/>
    </source>
</evidence>
<evidence type="ECO:0000256" key="3">
    <source>
        <dbReference type="ARBA" id="ARBA00006388"/>
    </source>
</evidence>
<dbReference type="Gene3D" id="2.130.10.10">
    <property type="entry name" value="YVTN repeat-like/Quinoprotein amine dehydrogenase"/>
    <property type="match status" value="1"/>
</dbReference>
<evidence type="ECO:0000256" key="9">
    <source>
        <dbReference type="ARBA" id="ARBA00022763"/>
    </source>
</evidence>
<dbReference type="SUPFAM" id="SSF57850">
    <property type="entry name" value="RING/U-box"/>
    <property type="match status" value="1"/>
</dbReference>
<dbReference type="PANTHER" id="PTHR43995:SF1">
    <property type="entry name" value="PRE-MRNA-PROCESSING FACTOR 19"/>
    <property type="match status" value="1"/>
</dbReference>
<dbReference type="InterPro" id="IPR055340">
    <property type="entry name" value="RING-Ubox_PRP19"/>
</dbReference>
<comment type="caution">
    <text evidence="18">The sequence shown here is derived from an EMBL/GenBank/DDBJ whole genome shotgun (WGS) entry which is preliminary data.</text>
</comment>
<dbReference type="FunFam" id="3.30.40.10:FF:000027">
    <property type="entry name" value="Pre-mRNA-processing factor 19, putative"/>
    <property type="match status" value="1"/>
</dbReference>
<proteinExistence type="inferred from homology"/>
<organism evidence="18 19">
    <name type="scientific">Rhodotorula taiwanensis</name>
    <dbReference type="NCBI Taxonomy" id="741276"/>
    <lineage>
        <taxon>Eukaryota</taxon>
        <taxon>Fungi</taxon>
        <taxon>Dikarya</taxon>
        <taxon>Basidiomycota</taxon>
        <taxon>Pucciniomycotina</taxon>
        <taxon>Microbotryomycetes</taxon>
        <taxon>Sporidiobolales</taxon>
        <taxon>Sporidiobolaceae</taxon>
        <taxon>Rhodotorula</taxon>
    </lineage>
</organism>
<dbReference type="GO" id="GO:0071006">
    <property type="term" value="C:U2-type catalytic step 1 spliceosome"/>
    <property type="evidence" value="ECO:0007669"/>
    <property type="project" value="TreeGrafter"/>
</dbReference>
<evidence type="ECO:0000256" key="4">
    <source>
        <dbReference type="ARBA" id="ARBA00022574"/>
    </source>
</evidence>
<dbReference type="InterPro" id="IPR013083">
    <property type="entry name" value="Znf_RING/FYVE/PHD"/>
</dbReference>
<evidence type="ECO:0000256" key="16">
    <source>
        <dbReference type="SAM" id="MobiDB-lite"/>
    </source>
</evidence>
<name>A0A2S5B9F4_9BASI</name>
<sequence length="527" mass="55003">MSLFCSISGTQPLHPVVSSKSGHVYEKDLILKALANNDGKDPITAEQLAEDDLIEVKTAPGQPTAPPRAPTFTSVPSLLHTLQQEWDSTMLECLELRRESSELRQELSHALYKEDAAMRVLARVTRERDEAREALASVQATLGPGYSAPAPAAGGAEDAQMDVEESAASSEGLPADAKQRVEQTAATLSAGRKKRKPSPEAATIDEVKAFVQGTTIPSVHTTKPPGVAALTLAKNGELFVSGGMDKNVIVFDRSTSKPVATLKGHTKKVTAVLASTEQSDDLPSFLVSASLDKSVRVWTPNGKKTAYDCSANLSLGAEVNALALHPSNSLAVAALADGSWAVIDLAAGDKAAVVLTGALPAGAEEGTANSAVAFHPDGGMFGVGSSDAKIRVFEIASGKCAAEFDGHAGAGPVTSLSFSENGYTLASSAQGSQQVKIWDLRKLSNSANIDLDEGVSVSVVAFDPSAQFLAVVGSDARVYAYKSWELLAKSDDNAAELTSTAWGSNAHELLVAGLDRTVRVLSKPAAE</sequence>
<dbReference type="CDD" id="cd00200">
    <property type="entry name" value="WD40"/>
    <property type="match status" value="1"/>
</dbReference>
<evidence type="ECO:0000256" key="12">
    <source>
        <dbReference type="ARBA" id="ARBA00023204"/>
    </source>
</evidence>
<keyword evidence="13 15" id="KW-0539">Nucleus</keyword>
<dbReference type="InterPro" id="IPR001680">
    <property type="entry name" value="WD40_rpt"/>
</dbReference>
<dbReference type="InterPro" id="IPR013915">
    <property type="entry name" value="Prp19_cc"/>
</dbReference>
<feature type="compositionally biased region" description="Low complexity" evidence="16">
    <location>
        <begin position="143"/>
        <end position="156"/>
    </location>
</feature>
<dbReference type="EC" id="2.3.2.27" evidence="15"/>
<evidence type="ECO:0000256" key="8">
    <source>
        <dbReference type="ARBA" id="ARBA00022737"/>
    </source>
</evidence>
<gene>
    <name evidence="18" type="ORF">BMF94_3743</name>
</gene>
<keyword evidence="8" id="KW-0677">Repeat</keyword>
<comment type="subunit">
    <text evidence="15">Homotetramer.</text>
</comment>
<feature type="repeat" description="WD" evidence="14">
    <location>
        <begin position="262"/>
        <end position="298"/>
    </location>
</feature>
<dbReference type="InterPro" id="IPR003613">
    <property type="entry name" value="Ubox_domain"/>
</dbReference>
<feature type="region of interest" description="Disordered" evidence="16">
    <location>
        <begin position="142"/>
        <end position="201"/>
    </location>
</feature>
<keyword evidence="9 15" id="KW-0227">DNA damage</keyword>
<dbReference type="GO" id="GO:0006281">
    <property type="term" value="P:DNA repair"/>
    <property type="evidence" value="ECO:0007669"/>
    <property type="project" value="UniProtKB-KW"/>
</dbReference>
<evidence type="ECO:0000256" key="14">
    <source>
        <dbReference type="PROSITE-ProRule" id="PRU00221"/>
    </source>
</evidence>
<comment type="subcellular location">
    <subcellularLocation>
        <location evidence="1 15">Nucleus</location>
    </subcellularLocation>
</comment>
<evidence type="ECO:0000256" key="13">
    <source>
        <dbReference type="ARBA" id="ARBA00023242"/>
    </source>
</evidence>
<evidence type="ECO:0000256" key="2">
    <source>
        <dbReference type="ARBA" id="ARBA00004906"/>
    </source>
</evidence>
<dbReference type="STRING" id="741276.A0A2S5B9F4"/>
<dbReference type="GO" id="GO:0005737">
    <property type="term" value="C:cytoplasm"/>
    <property type="evidence" value="ECO:0007669"/>
    <property type="project" value="TreeGrafter"/>
</dbReference>
<keyword evidence="7 15" id="KW-0747">Spliceosome</keyword>
<dbReference type="CDD" id="cd16656">
    <property type="entry name" value="RING-Ubox_PRP19"/>
    <property type="match status" value="1"/>
</dbReference>
<dbReference type="PROSITE" id="PS50082">
    <property type="entry name" value="WD_REPEATS_2"/>
    <property type="match status" value="1"/>
</dbReference>
<keyword evidence="12 15" id="KW-0234">DNA repair</keyword>
<dbReference type="GO" id="GO:0061630">
    <property type="term" value="F:ubiquitin protein ligase activity"/>
    <property type="evidence" value="ECO:0007669"/>
    <property type="project" value="UniProtKB-UniRule"/>
</dbReference>
<evidence type="ECO:0000256" key="6">
    <source>
        <dbReference type="ARBA" id="ARBA00022679"/>
    </source>
</evidence>
<comment type="pathway">
    <text evidence="2 15">Protein modification; protein ubiquitination.</text>
</comment>
<keyword evidence="5 15" id="KW-0507">mRNA processing</keyword>
<accession>A0A2S5B9F4</accession>
<evidence type="ECO:0000256" key="7">
    <source>
        <dbReference type="ARBA" id="ARBA00022728"/>
    </source>
</evidence>
<dbReference type="GO" id="GO:0000974">
    <property type="term" value="C:Prp19 complex"/>
    <property type="evidence" value="ECO:0007669"/>
    <property type="project" value="UniProtKB-UniRule"/>
</dbReference>
<dbReference type="InterPro" id="IPR038959">
    <property type="entry name" value="Prp19"/>
</dbReference>
<evidence type="ECO:0000256" key="5">
    <source>
        <dbReference type="ARBA" id="ARBA00022664"/>
    </source>
</evidence>
<evidence type="ECO:0000256" key="15">
    <source>
        <dbReference type="RuleBase" id="RU367101"/>
    </source>
</evidence>
<keyword evidence="4 14" id="KW-0853">WD repeat</keyword>
<keyword evidence="19" id="KW-1185">Reference proteome</keyword>
<dbReference type="OrthoDB" id="687049at2759"/>
<dbReference type="SMART" id="SM00320">
    <property type="entry name" value="WD40"/>
    <property type="match status" value="7"/>
</dbReference>
<evidence type="ECO:0000256" key="10">
    <source>
        <dbReference type="ARBA" id="ARBA00022786"/>
    </source>
</evidence>